<feature type="transmembrane region" description="Helical" evidence="1">
    <location>
        <begin position="50"/>
        <end position="72"/>
    </location>
</feature>
<reference evidence="3" key="1">
    <citation type="journal article" date="2019" name="Int. J. Syst. Evol. Microbiol.">
        <title>The Global Catalogue of Microorganisms (GCM) 10K type strain sequencing project: providing services to taxonomists for standard genome sequencing and annotation.</title>
        <authorList>
            <consortium name="The Broad Institute Genomics Platform"/>
            <consortium name="The Broad Institute Genome Sequencing Center for Infectious Disease"/>
            <person name="Wu L."/>
            <person name="Ma J."/>
        </authorList>
    </citation>
    <scope>NUCLEOTIDE SEQUENCE [LARGE SCALE GENOMIC DNA]</scope>
    <source>
        <strain evidence="3">WLHS5</strain>
    </source>
</reference>
<organism evidence="2 3">
    <name type="scientific">Saccharopolyspora griseoalba</name>
    <dbReference type="NCBI Taxonomy" id="1431848"/>
    <lineage>
        <taxon>Bacteria</taxon>
        <taxon>Bacillati</taxon>
        <taxon>Actinomycetota</taxon>
        <taxon>Actinomycetes</taxon>
        <taxon>Pseudonocardiales</taxon>
        <taxon>Pseudonocardiaceae</taxon>
        <taxon>Saccharopolyspora</taxon>
    </lineage>
</organism>
<dbReference type="Proteomes" id="UP001596504">
    <property type="component" value="Unassembled WGS sequence"/>
</dbReference>
<protein>
    <submittedName>
        <fullName evidence="2">Uncharacterized protein</fullName>
    </submittedName>
</protein>
<keyword evidence="1" id="KW-0472">Membrane</keyword>
<proteinExistence type="predicted"/>
<keyword evidence="3" id="KW-1185">Reference proteome</keyword>
<feature type="transmembrane region" description="Helical" evidence="1">
    <location>
        <begin position="84"/>
        <end position="106"/>
    </location>
</feature>
<comment type="caution">
    <text evidence="2">The sequence shown here is derived from an EMBL/GenBank/DDBJ whole genome shotgun (WGS) entry which is preliminary data.</text>
</comment>
<dbReference type="EMBL" id="JBHTCJ010000016">
    <property type="protein sequence ID" value="MFC7344406.1"/>
    <property type="molecule type" value="Genomic_DNA"/>
</dbReference>
<dbReference type="RefSeq" id="WP_380672159.1">
    <property type="nucleotide sequence ID" value="NZ_JBHTCJ010000016.1"/>
</dbReference>
<evidence type="ECO:0000313" key="2">
    <source>
        <dbReference type="EMBL" id="MFC7344406.1"/>
    </source>
</evidence>
<accession>A0ABW2LUT6</accession>
<evidence type="ECO:0000256" key="1">
    <source>
        <dbReference type="SAM" id="Phobius"/>
    </source>
</evidence>
<keyword evidence="1" id="KW-1133">Transmembrane helix</keyword>
<evidence type="ECO:0000313" key="3">
    <source>
        <dbReference type="Proteomes" id="UP001596504"/>
    </source>
</evidence>
<feature type="transmembrane region" description="Helical" evidence="1">
    <location>
        <begin position="118"/>
        <end position="138"/>
    </location>
</feature>
<feature type="transmembrane region" description="Helical" evidence="1">
    <location>
        <begin position="21"/>
        <end position="44"/>
    </location>
</feature>
<gene>
    <name evidence="2" type="ORF">ACFQRI_23605</name>
</gene>
<name>A0ABW2LUT6_9PSEU</name>
<sequence>MSSERRAGHPPTASGGQARPLLVWRALSALSLLAMGGIHLYLVFAGTGGVLGVLFVLNALGALVLAIAMLALRRGLAATGALSLLFVAGTLLSLVIALTPVGLFGIRSSLSYQLAPTALVVESIGVIVLAVTTALAFGKRTG</sequence>
<keyword evidence="1" id="KW-0812">Transmembrane</keyword>